<evidence type="ECO:0000313" key="2">
    <source>
        <dbReference type="Proteomes" id="UP001589568"/>
    </source>
</evidence>
<dbReference type="EMBL" id="JBHMCF010000037">
    <property type="protein sequence ID" value="MFB9474101.1"/>
    <property type="molecule type" value="Genomic_DNA"/>
</dbReference>
<organism evidence="1 2">
    <name type="scientific">Nonomuraea salmonea</name>
    <dbReference type="NCBI Taxonomy" id="46181"/>
    <lineage>
        <taxon>Bacteria</taxon>
        <taxon>Bacillati</taxon>
        <taxon>Actinomycetota</taxon>
        <taxon>Actinomycetes</taxon>
        <taxon>Streptosporangiales</taxon>
        <taxon>Streptosporangiaceae</taxon>
        <taxon>Nonomuraea</taxon>
    </lineage>
</organism>
<sequence>MYFIHRNWEAGPLGKRVRHVPGRTVLEWFQGLWEPDGLERAHADLMAAPYELELLRECGDGPPEDMVELRRRIRMRLYADNELHIDDHSVRIRSMGIHLEEAFSFVDDARVAEQPQRWAYPLHPSWPLPDAAAPGPAPFVPPFPCVELAPAGDAGATYLLFTSLNARHDTLGWDETYVLPGVRLPRAAAALRRPPHDPDAWPQHLLELRALVGPDEDGIAPALERLSRAEGEPVIHLGEHLVQIVLRKGTVYEHTYAFDDVWASAHPDLAASLIHYAYHWDPGCTRRHGFMMPCTHDAYLDLRLGEADRVRDYEPYDEPLVTALTGARSVDELRREIFQDAGAGERRLLVVLGLDHHSELIGVVGTVLGHPAPDACELRYLRMARPRRPRQLARLGEALCFELRREGYSTLVLDRPPSGECRKWLGAPDRVVPLSGVRLPRHYAWQADPFRL</sequence>
<evidence type="ECO:0000313" key="1">
    <source>
        <dbReference type="EMBL" id="MFB9474101.1"/>
    </source>
</evidence>
<name>A0ABV5NUU0_9ACTN</name>
<evidence type="ECO:0008006" key="3">
    <source>
        <dbReference type="Google" id="ProtNLM"/>
    </source>
</evidence>
<protein>
    <recommendedName>
        <fullName evidence="3">GNAT family N-acetyltransferase</fullName>
    </recommendedName>
</protein>
<reference evidence="1 2" key="1">
    <citation type="submission" date="2024-09" db="EMBL/GenBank/DDBJ databases">
        <authorList>
            <person name="Sun Q."/>
            <person name="Mori K."/>
        </authorList>
    </citation>
    <scope>NUCLEOTIDE SEQUENCE [LARGE SCALE GENOMIC DNA]</scope>
    <source>
        <strain evidence="1 2">JCM 3324</strain>
    </source>
</reference>
<dbReference type="RefSeq" id="WP_379484336.1">
    <property type="nucleotide sequence ID" value="NZ_JBHMCF010000037.1"/>
</dbReference>
<dbReference type="Proteomes" id="UP001589568">
    <property type="component" value="Unassembled WGS sequence"/>
</dbReference>
<comment type="caution">
    <text evidence="1">The sequence shown here is derived from an EMBL/GenBank/DDBJ whole genome shotgun (WGS) entry which is preliminary data.</text>
</comment>
<accession>A0ABV5NUU0</accession>
<keyword evidence="2" id="KW-1185">Reference proteome</keyword>
<gene>
    <name evidence="1" type="ORF">ACFFR3_31785</name>
</gene>
<proteinExistence type="predicted"/>